<dbReference type="Gene3D" id="1.10.357.10">
    <property type="entry name" value="Tetracycline Repressor, domain 2"/>
    <property type="match status" value="1"/>
</dbReference>
<dbReference type="PROSITE" id="PS50977">
    <property type="entry name" value="HTH_TETR_2"/>
    <property type="match status" value="1"/>
</dbReference>
<protein>
    <submittedName>
        <fullName evidence="4">AcrR family transcriptional regulator</fullName>
    </submittedName>
</protein>
<evidence type="ECO:0000256" key="2">
    <source>
        <dbReference type="PROSITE-ProRule" id="PRU00335"/>
    </source>
</evidence>
<reference evidence="4 5" key="1">
    <citation type="submission" date="2024-06" db="EMBL/GenBank/DDBJ databases">
        <title>Genomic Encyclopedia of Type Strains, Phase IV (KMG-IV): sequencing the most valuable type-strain genomes for metagenomic binning, comparative biology and taxonomic classification.</title>
        <authorList>
            <person name="Goeker M."/>
        </authorList>
    </citation>
    <scope>NUCLEOTIDE SEQUENCE [LARGE SCALE GENOMIC DNA]</scope>
    <source>
        <strain evidence="4 5">DSM 17809</strain>
    </source>
</reference>
<dbReference type="Pfam" id="PF14246">
    <property type="entry name" value="TetR_C_7"/>
    <property type="match status" value="1"/>
</dbReference>
<feature type="domain" description="HTH tetR-type" evidence="3">
    <location>
        <begin position="10"/>
        <end position="69"/>
    </location>
</feature>
<dbReference type="InterPro" id="IPR039536">
    <property type="entry name" value="TetR_C_Proteobacteria"/>
</dbReference>
<dbReference type="Gene3D" id="1.10.10.60">
    <property type="entry name" value="Homeodomain-like"/>
    <property type="match status" value="1"/>
</dbReference>
<accession>A0ABV2EJ72</accession>
<dbReference type="Pfam" id="PF00440">
    <property type="entry name" value="TetR_N"/>
    <property type="match status" value="1"/>
</dbReference>
<evidence type="ECO:0000313" key="5">
    <source>
        <dbReference type="Proteomes" id="UP001549110"/>
    </source>
</evidence>
<comment type="caution">
    <text evidence="4">The sequence shown here is derived from an EMBL/GenBank/DDBJ whole genome shotgun (WGS) entry which is preliminary data.</text>
</comment>
<evidence type="ECO:0000313" key="4">
    <source>
        <dbReference type="EMBL" id="MET3526772.1"/>
    </source>
</evidence>
<dbReference type="PANTHER" id="PTHR30055:SF146">
    <property type="entry name" value="HTH-TYPE TRANSCRIPTIONAL DUAL REGULATOR CECR"/>
    <property type="match status" value="1"/>
</dbReference>
<keyword evidence="5" id="KW-1185">Reference proteome</keyword>
<feature type="DNA-binding region" description="H-T-H motif" evidence="2">
    <location>
        <begin position="32"/>
        <end position="51"/>
    </location>
</feature>
<dbReference type="PANTHER" id="PTHR30055">
    <property type="entry name" value="HTH-TYPE TRANSCRIPTIONAL REGULATOR RUTR"/>
    <property type="match status" value="1"/>
</dbReference>
<gene>
    <name evidence="4" type="ORF">ABID41_001867</name>
</gene>
<dbReference type="Proteomes" id="UP001549110">
    <property type="component" value="Unassembled WGS sequence"/>
</dbReference>
<dbReference type="PRINTS" id="PR00455">
    <property type="entry name" value="HTHTETR"/>
</dbReference>
<organism evidence="4 5">
    <name type="scientific">Phenylobacterium koreense</name>
    <dbReference type="NCBI Taxonomy" id="266125"/>
    <lineage>
        <taxon>Bacteria</taxon>
        <taxon>Pseudomonadati</taxon>
        <taxon>Pseudomonadota</taxon>
        <taxon>Alphaproteobacteria</taxon>
        <taxon>Caulobacterales</taxon>
        <taxon>Caulobacteraceae</taxon>
        <taxon>Phenylobacterium</taxon>
    </lineage>
</organism>
<dbReference type="SUPFAM" id="SSF48498">
    <property type="entry name" value="Tetracyclin repressor-like, C-terminal domain"/>
    <property type="match status" value="1"/>
</dbReference>
<dbReference type="InterPro" id="IPR050109">
    <property type="entry name" value="HTH-type_TetR-like_transc_reg"/>
</dbReference>
<dbReference type="InterPro" id="IPR001647">
    <property type="entry name" value="HTH_TetR"/>
</dbReference>
<name>A0ABV2EJ72_9CAUL</name>
<dbReference type="SUPFAM" id="SSF46689">
    <property type="entry name" value="Homeodomain-like"/>
    <property type="match status" value="1"/>
</dbReference>
<dbReference type="InterPro" id="IPR009057">
    <property type="entry name" value="Homeodomain-like_sf"/>
</dbReference>
<sequence>MARLAGQIDLAKSEAILDAAAAVFGERGLAASMEEIARRASVSKQTIYNHYGSKPELIRALVARRVSEITAPLMEPSAAERPEEALTAFGRFMIAAVENPRGLSMLRMAVESAADQPDVARAFFEAGPATSRRRLADFLRMETQAGRLAIDDPELAAEFFASMVIGSRQLGNLLGARRDLSEAQIEAIALEATRRFLRAYAA</sequence>
<evidence type="ECO:0000256" key="1">
    <source>
        <dbReference type="ARBA" id="ARBA00023125"/>
    </source>
</evidence>
<dbReference type="EMBL" id="JBEPLU010000001">
    <property type="protein sequence ID" value="MET3526772.1"/>
    <property type="molecule type" value="Genomic_DNA"/>
</dbReference>
<evidence type="ECO:0000259" key="3">
    <source>
        <dbReference type="PROSITE" id="PS50977"/>
    </source>
</evidence>
<dbReference type="InterPro" id="IPR036271">
    <property type="entry name" value="Tet_transcr_reg_TetR-rel_C_sf"/>
</dbReference>
<keyword evidence="1 2" id="KW-0238">DNA-binding</keyword>
<dbReference type="RefSeq" id="WP_331931228.1">
    <property type="nucleotide sequence ID" value="NZ_JBEPLU010000001.1"/>
</dbReference>
<proteinExistence type="predicted"/>